<dbReference type="PANTHER" id="PTHR31356">
    <property type="entry name" value="THYLAKOID LUMENAL 29 KDA PROTEIN, CHLOROPLASTIC-RELATED"/>
    <property type="match status" value="1"/>
</dbReference>
<feature type="domain" description="Plant heme peroxidase family profile" evidence="4">
    <location>
        <begin position="32"/>
        <end position="314"/>
    </location>
</feature>
<accession>A0ABD1NKI6</accession>
<evidence type="ECO:0000256" key="2">
    <source>
        <dbReference type="RuleBase" id="RU004241"/>
    </source>
</evidence>
<comment type="similarity">
    <text evidence="2">Belongs to the peroxidase family.</text>
</comment>
<evidence type="ECO:0000313" key="6">
    <source>
        <dbReference type="Proteomes" id="UP001603857"/>
    </source>
</evidence>
<proteinExistence type="inferred from homology"/>
<feature type="region of interest" description="Disordered" evidence="3">
    <location>
        <begin position="181"/>
        <end position="218"/>
    </location>
</feature>
<dbReference type="EMBL" id="JBGMDY010000001">
    <property type="protein sequence ID" value="KAL2348621.1"/>
    <property type="molecule type" value="Genomic_DNA"/>
</dbReference>
<evidence type="ECO:0000313" key="5">
    <source>
        <dbReference type="EMBL" id="KAL2348621.1"/>
    </source>
</evidence>
<keyword evidence="1" id="KW-0560">Oxidoreductase</keyword>
<dbReference type="InterPro" id="IPR002016">
    <property type="entry name" value="Haem_peroxidase"/>
</dbReference>
<feature type="region of interest" description="Disordered" evidence="3">
    <location>
        <begin position="114"/>
        <end position="140"/>
    </location>
</feature>
<protein>
    <recommendedName>
        <fullName evidence="4">Plant heme peroxidase family profile domain-containing protein</fullName>
    </recommendedName>
</protein>
<evidence type="ECO:0000259" key="4">
    <source>
        <dbReference type="PROSITE" id="PS50873"/>
    </source>
</evidence>
<dbReference type="PRINTS" id="PR00459">
    <property type="entry name" value="ASPEROXIDASE"/>
</dbReference>
<dbReference type="Gene3D" id="1.10.420.10">
    <property type="entry name" value="Peroxidase, domain 2"/>
    <property type="match status" value="1"/>
</dbReference>
<dbReference type="PROSITE" id="PS50873">
    <property type="entry name" value="PEROXIDASE_4"/>
    <property type="match status" value="1"/>
</dbReference>
<dbReference type="Gene3D" id="1.10.520.10">
    <property type="match status" value="1"/>
</dbReference>
<sequence length="329" mass="37433">MMELNPIDEEYTKEIEKARRELRALIYREKCAPDMLRLAWQDACSYNPESQIKGGPSGWIRNEDVLERQENKGLAKPVRLCEDVKAKLKKVSYADLYQLAGVVAVEVTGGPTIPFLPGREDADESPQEGRLPNPDKKGASHLRDIFSTRMGLSDKEIVALLGGHVLVRQTYVIDGDNKVNKEIGKREGNDSSETQNLREPSQVEKKEESVAPKDKEERDPWKFDNSYFEKSLAHATLNMDKALTEDKKFRKHVEHYAKNKEAFFEDYAVAHKKLSEVGCNLKHPFMFRNVPPEKLKQIKPKAKGVLRTVIIAVAVLGYLRKKKSSQVKT</sequence>
<dbReference type="AlphaFoldDB" id="A0ABD1NKI6"/>
<dbReference type="InterPro" id="IPR010255">
    <property type="entry name" value="Haem_peroxidase_sf"/>
</dbReference>
<feature type="compositionally biased region" description="Basic and acidic residues" evidence="3">
    <location>
        <begin position="201"/>
        <end position="218"/>
    </location>
</feature>
<dbReference type="InterPro" id="IPR044831">
    <property type="entry name" value="Ccp1-like"/>
</dbReference>
<dbReference type="PANTHER" id="PTHR31356:SF38">
    <property type="entry name" value="L-ASCORBATE PEROXIDASE 5, PEROXISOMAL"/>
    <property type="match status" value="1"/>
</dbReference>
<comment type="caution">
    <text evidence="5">The sequence shown here is derived from an EMBL/GenBank/DDBJ whole genome shotgun (WGS) entry which is preliminary data.</text>
</comment>
<dbReference type="SUPFAM" id="SSF48113">
    <property type="entry name" value="Heme-dependent peroxidases"/>
    <property type="match status" value="1"/>
</dbReference>
<evidence type="ECO:0000256" key="3">
    <source>
        <dbReference type="SAM" id="MobiDB-lite"/>
    </source>
</evidence>
<dbReference type="Proteomes" id="UP001603857">
    <property type="component" value="Unassembled WGS sequence"/>
</dbReference>
<dbReference type="Pfam" id="PF00141">
    <property type="entry name" value="peroxidase"/>
    <property type="match status" value="1"/>
</dbReference>
<keyword evidence="6" id="KW-1185">Reference proteome</keyword>
<evidence type="ECO:0000256" key="1">
    <source>
        <dbReference type="ARBA" id="ARBA00023002"/>
    </source>
</evidence>
<dbReference type="PRINTS" id="PR00458">
    <property type="entry name" value="PEROXIDASE"/>
</dbReference>
<gene>
    <name evidence="5" type="ORF">Fmac_002621</name>
</gene>
<reference evidence="5 6" key="1">
    <citation type="submission" date="2024-08" db="EMBL/GenBank/DDBJ databases">
        <title>Insights into the chromosomal genome structure of Flemingia macrophylla.</title>
        <authorList>
            <person name="Ding Y."/>
            <person name="Zhao Y."/>
            <person name="Bi W."/>
            <person name="Wu M."/>
            <person name="Zhao G."/>
            <person name="Gong Y."/>
            <person name="Li W."/>
            <person name="Zhang P."/>
        </authorList>
    </citation>
    <scope>NUCLEOTIDE SEQUENCE [LARGE SCALE GENOMIC DNA]</scope>
    <source>
        <strain evidence="5">DYQJB</strain>
        <tissue evidence="5">Leaf</tissue>
    </source>
</reference>
<organism evidence="5 6">
    <name type="scientific">Flemingia macrophylla</name>
    <dbReference type="NCBI Taxonomy" id="520843"/>
    <lineage>
        <taxon>Eukaryota</taxon>
        <taxon>Viridiplantae</taxon>
        <taxon>Streptophyta</taxon>
        <taxon>Embryophyta</taxon>
        <taxon>Tracheophyta</taxon>
        <taxon>Spermatophyta</taxon>
        <taxon>Magnoliopsida</taxon>
        <taxon>eudicotyledons</taxon>
        <taxon>Gunneridae</taxon>
        <taxon>Pentapetalae</taxon>
        <taxon>rosids</taxon>
        <taxon>fabids</taxon>
        <taxon>Fabales</taxon>
        <taxon>Fabaceae</taxon>
        <taxon>Papilionoideae</taxon>
        <taxon>50 kb inversion clade</taxon>
        <taxon>NPAAA clade</taxon>
        <taxon>indigoferoid/millettioid clade</taxon>
        <taxon>Phaseoleae</taxon>
        <taxon>Flemingia</taxon>
    </lineage>
</organism>
<dbReference type="InterPro" id="IPR002207">
    <property type="entry name" value="Peroxidase_I"/>
</dbReference>
<dbReference type="GO" id="GO:0016491">
    <property type="term" value="F:oxidoreductase activity"/>
    <property type="evidence" value="ECO:0007669"/>
    <property type="project" value="UniProtKB-KW"/>
</dbReference>
<name>A0ABD1NKI6_9FABA</name>